<protein>
    <submittedName>
        <fullName evidence="1">Uncharacterized protein</fullName>
    </submittedName>
</protein>
<evidence type="ECO:0000313" key="2">
    <source>
        <dbReference type="Proteomes" id="UP000801492"/>
    </source>
</evidence>
<dbReference type="AlphaFoldDB" id="A0A8K0CXZ1"/>
<dbReference type="Proteomes" id="UP000801492">
    <property type="component" value="Unassembled WGS sequence"/>
</dbReference>
<accession>A0A8K0CXZ1</accession>
<gene>
    <name evidence="1" type="ORF">ILUMI_10395</name>
</gene>
<name>A0A8K0CXZ1_IGNLU</name>
<dbReference type="EMBL" id="VTPC01005658">
    <property type="protein sequence ID" value="KAF2895778.1"/>
    <property type="molecule type" value="Genomic_DNA"/>
</dbReference>
<evidence type="ECO:0000313" key="1">
    <source>
        <dbReference type="EMBL" id="KAF2895778.1"/>
    </source>
</evidence>
<dbReference type="OrthoDB" id="7383979at2759"/>
<sequence>MDVGYSKHKKIFTSERENILANYVKRSSEIMFGLTPQEVKQLAYQCAVSHKIKIPDSWIKNRKAGVDWFANFLKRTNLAIRQPEATSLARCTSCNKYNISRFFEKLGDIYQRCNLEPYRIWNMDETGVNTVLCLNKIVATKGTKQVGAVASAERGEQVTAAAAVNAQGLAMPPMILFPRKNFRDHFIRDGLLGCIGAANGSEWIRNVCTPLY</sequence>
<reference evidence="1" key="1">
    <citation type="submission" date="2019-08" db="EMBL/GenBank/DDBJ databases">
        <title>The genome of the North American firefly Photinus pyralis.</title>
        <authorList>
            <consortium name="Photinus pyralis genome working group"/>
            <person name="Fallon T.R."/>
            <person name="Sander Lower S.E."/>
            <person name="Weng J.-K."/>
        </authorList>
    </citation>
    <scope>NUCLEOTIDE SEQUENCE</scope>
    <source>
        <strain evidence="1">TRF0915ILg1</strain>
        <tissue evidence="1">Whole body</tissue>
    </source>
</reference>
<comment type="caution">
    <text evidence="1">The sequence shown here is derived from an EMBL/GenBank/DDBJ whole genome shotgun (WGS) entry which is preliminary data.</text>
</comment>
<keyword evidence="2" id="KW-1185">Reference proteome</keyword>
<organism evidence="1 2">
    <name type="scientific">Ignelater luminosus</name>
    <name type="common">Cucubano</name>
    <name type="synonym">Pyrophorus luminosus</name>
    <dbReference type="NCBI Taxonomy" id="2038154"/>
    <lineage>
        <taxon>Eukaryota</taxon>
        <taxon>Metazoa</taxon>
        <taxon>Ecdysozoa</taxon>
        <taxon>Arthropoda</taxon>
        <taxon>Hexapoda</taxon>
        <taxon>Insecta</taxon>
        <taxon>Pterygota</taxon>
        <taxon>Neoptera</taxon>
        <taxon>Endopterygota</taxon>
        <taxon>Coleoptera</taxon>
        <taxon>Polyphaga</taxon>
        <taxon>Elateriformia</taxon>
        <taxon>Elateroidea</taxon>
        <taxon>Elateridae</taxon>
        <taxon>Agrypninae</taxon>
        <taxon>Pyrophorini</taxon>
        <taxon>Ignelater</taxon>
    </lineage>
</organism>
<proteinExistence type="predicted"/>